<protein>
    <recommendedName>
        <fullName evidence="12">Dynactin subunit 4</fullName>
    </recommendedName>
</protein>
<keyword evidence="4" id="KW-0963">Cytoplasm</keyword>
<comment type="subunit">
    <text evidence="13">Subunit of dynactin, a multiprotein complex part of a tripartite complex with dynein and a adapter, such as BICDL1, BICD2 or HOOK3. The dynactin complex is built around ACTR1A/ACTB filament and consists of an actin-related filament composed of a shoulder domain, a pointed end and a barbed end. Its length is defined by its flexible shoulder domain. The soulder is composed of 2 DCTN1 subunits, 4 DCTN2 and 2 DCTN3. The 4 DCNT2 (via N-terminus) bind the ACTR1A filament and act as molecular rulers to determine the length. The pointed end is important for binding dynein-dynactin cargo adapters. Consists of 4 subunits: ACTR10, DCNT4, DCTN5 and DCTN6. The barbed end is composed of a CAPZA1:CAPZB heterodimers, which binds ACTR1A/ACTB filament and dynactin and stabilizes dynactin. Interacts with ATP7B, but not ATP7A, in a copper-dependent manner. Interacts with ANK2; this interaction is required for localization at costameres. Interacts with N4BP2L1.</text>
</comment>
<name>A0A0H5CFH3_CYBJN</name>
<dbReference type="GO" id="GO:0005869">
    <property type="term" value="C:dynactin complex"/>
    <property type="evidence" value="ECO:0007669"/>
    <property type="project" value="InterPro"/>
</dbReference>
<evidence type="ECO:0000256" key="10">
    <source>
        <dbReference type="ARBA" id="ARBA00023212"/>
    </source>
</evidence>
<dbReference type="Pfam" id="PF05502">
    <property type="entry name" value="Dynactin_p62"/>
    <property type="match status" value="2"/>
</dbReference>
<keyword evidence="5" id="KW-1017">Isopeptide bond</keyword>
<keyword evidence="8" id="KW-0007">Acetylation</keyword>
<dbReference type="GO" id="GO:0001725">
    <property type="term" value="C:stress fiber"/>
    <property type="evidence" value="ECO:0007669"/>
    <property type="project" value="UniProtKB-SubCell"/>
</dbReference>
<accession>A0A0H5CFH3</accession>
<evidence type="ECO:0000313" key="14">
    <source>
        <dbReference type="EMBL" id="CEP23339.1"/>
    </source>
</evidence>
<dbReference type="PANTHER" id="PTHR13034">
    <property type="entry name" value="DYNACTIN P62 SUBUNIT"/>
    <property type="match status" value="1"/>
</dbReference>
<evidence type="ECO:0000256" key="13">
    <source>
        <dbReference type="ARBA" id="ARBA00093507"/>
    </source>
</evidence>
<evidence type="ECO:0000256" key="12">
    <source>
        <dbReference type="ARBA" id="ARBA00034864"/>
    </source>
</evidence>
<dbReference type="EMBL" id="CDQK01000004">
    <property type="protein sequence ID" value="CEP23339.1"/>
    <property type="molecule type" value="Genomic_DNA"/>
</dbReference>
<dbReference type="PANTHER" id="PTHR13034:SF2">
    <property type="entry name" value="DYNACTIN SUBUNIT 4"/>
    <property type="match status" value="1"/>
</dbReference>
<evidence type="ECO:0000256" key="1">
    <source>
        <dbReference type="ARBA" id="ARBA00004300"/>
    </source>
</evidence>
<comment type="subcellular location">
    <subcellularLocation>
        <location evidence="1">Cytoplasm</location>
        <location evidence="1">Cytoskeleton</location>
        <location evidence="1">Microtubule organizing center</location>
        <location evidence="1">Centrosome</location>
    </subcellularLocation>
    <subcellularLocation>
        <location evidence="2">Cytoplasm</location>
        <location evidence="2">Cytoskeleton</location>
        <location evidence="2">Stress fiber</location>
    </subcellularLocation>
    <subcellularLocation>
        <location evidence="3">Cytoplasm</location>
        <location evidence="3">Myofibril</location>
    </subcellularLocation>
</comment>
<comment type="similarity">
    <text evidence="11">Belongs to the dynactin subunit 4 family.</text>
</comment>
<keyword evidence="10" id="KW-0206">Cytoskeleton</keyword>
<evidence type="ECO:0000256" key="9">
    <source>
        <dbReference type="ARBA" id="ARBA00023054"/>
    </source>
</evidence>
<evidence type="ECO:0000256" key="6">
    <source>
        <dbReference type="ARBA" id="ARBA00022553"/>
    </source>
</evidence>
<organism evidence="14 15">
    <name type="scientific">Cyberlindnera jadinii (strain ATCC 18201 / CBS 1600 / BCRC 20928 / JCM 3617 / NBRC 0987 / NRRL Y-1542)</name>
    <name type="common">Torula yeast</name>
    <name type="synonym">Candida utilis</name>
    <dbReference type="NCBI Taxonomy" id="983966"/>
    <lineage>
        <taxon>Eukaryota</taxon>
        <taxon>Fungi</taxon>
        <taxon>Dikarya</taxon>
        <taxon>Ascomycota</taxon>
        <taxon>Saccharomycotina</taxon>
        <taxon>Saccharomycetes</taxon>
        <taxon>Phaffomycetales</taxon>
        <taxon>Phaffomycetaceae</taxon>
        <taxon>Cyberlindnera</taxon>
    </lineage>
</organism>
<evidence type="ECO:0000256" key="4">
    <source>
        <dbReference type="ARBA" id="ARBA00022490"/>
    </source>
</evidence>
<evidence type="ECO:0000256" key="8">
    <source>
        <dbReference type="ARBA" id="ARBA00022990"/>
    </source>
</evidence>
<proteinExistence type="inferred from homology"/>
<evidence type="ECO:0000256" key="5">
    <source>
        <dbReference type="ARBA" id="ARBA00022499"/>
    </source>
</evidence>
<dbReference type="Proteomes" id="UP000038830">
    <property type="component" value="Unassembled WGS sequence"/>
</dbReference>
<keyword evidence="6" id="KW-0597">Phosphoprotein</keyword>
<evidence type="ECO:0000256" key="3">
    <source>
        <dbReference type="ARBA" id="ARBA00004657"/>
    </source>
</evidence>
<keyword evidence="9" id="KW-0175">Coiled coil</keyword>
<gene>
    <name evidence="14" type="ORF">BN1211_3901</name>
</gene>
<evidence type="ECO:0000256" key="2">
    <source>
        <dbReference type="ARBA" id="ARBA00004529"/>
    </source>
</evidence>
<evidence type="ECO:0000256" key="7">
    <source>
        <dbReference type="ARBA" id="ARBA00022843"/>
    </source>
</evidence>
<keyword evidence="7" id="KW-0832">Ubl conjugation</keyword>
<sequence length="441" mass="50001">MAKVSVFCPCSERLTSELDDTVSLELSSFPETITDPNTLHIQPDLNFCNQCQAVRCRKCIELEVVTKYCPRCLHEMKPEYSFCSRNCLDCPTCGNNLIVLPNKNTMTCSMSCSTCDYIYTSEALDKLRPMARVVKTEQNKRESMRMFSDLQKFYLQQRQLELGNEDIPKSIVTEYSKMKVKEYGIYEFMRRSTVRALDEETVESFARLANNESILSYDIGLGDSSRFKSEALPLQTKLRCKYAKRCKACRSSLMKPDHDPTSVKFYKLSNAIDTLPSIRVYPNPNNNTDTSMTPGSIASFVLVVQNALDSDINVNLSAYTELPGGFHQVQLPKSSFTLHRKPQSYTKLEVLIDCTPSIELSRGTKASRVALMNRPVIDYSDDHMVYEHRQNYIVVPMKVVIHENSQPQTTVKVPILVSFKGEDIAVAFWCVLELGQCCAAA</sequence>
<evidence type="ECO:0000313" key="15">
    <source>
        <dbReference type="Proteomes" id="UP000038830"/>
    </source>
</evidence>
<dbReference type="InterPro" id="IPR008603">
    <property type="entry name" value="DCTN4"/>
</dbReference>
<evidence type="ECO:0000256" key="11">
    <source>
        <dbReference type="ARBA" id="ARBA00034776"/>
    </source>
</evidence>
<dbReference type="AlphaFoldDB" id="A0A0H5CFH3"/>
<reference evidence="15" key="1">
    <citation type="journal article" date="2015" name="J. Biotechnol.">
        <title>The structure of the Cyberlindnera jadinii genome and its relation to Candida utilis analyzed by the occurrence of single nucleotide polymorphisms.</title>
        <authorList>
            <person name="Rupp O."/>
            <person name="Brinkrolf K."/>
            <person name="Buerth C."/>
            <person name="Kunigo M."/>
            <person name="Schneider J."/>
            <person name="Jaenicke S."/>
            <person name="Goesmann A."/>
            <person name="Puehler A."/>
            <person name="Jaeger K.-E."/>
            <person name="Ernst J.F."/>
        </authorList>
    </citation>
    <scope>NUCLEOTIDE SEQUENCE [LARGE SCALE GENOMIC DNA]</scope>
    <source>
        <strain evidence="15">ATCC 18201 / CBS 1600 / BCRC 20928 / JCM 3617 / NBRC 0987 / NRRL Y-1542</strain>
    </source>
</reference>